<dbReference type="EMBL" id="RKQZ01000001">
    <property type="protein sequence ID" value="RPF21840.1"/>
    <property type="molecule type" value="Genomic_DNA"/>
</dbReference>
<keyword evidence="1" id="KW-0227">DNA damage</keyword>
<sequence>MPGVRWSGTVCSTGGVLMVHHVSARPLDVGLTLGPLGHGPFDPAFHRAGDGSVWRTTLTSTGPVTQRFMTVGPREVLVHLWGDGAPQSADELPILLGEDEDTTGFAPPAKLRDAQRRATGLRLVVTGMVLEALVPAVLEQRVQTPIAHRAWRRLLARYGLRAPGPAPAGMRVVPDARTWARIPEWDWHRAGIDPARARTITRCAAVAPRLEEASAMPRAEARSRLERVVGVGAWTSAETAQRAFGDADAVSVGDFHLAATVGWVLTGRRTDDVGMLRLLDPYTPYRHRLTRLVLLDHHPGAPRRGPRRPLSEYRAF</sequence>
<dbReference type="GO" id="GO:0005737">
    <property type="term" value="C:cytoplasm"/>
    <property type="evidence" value="ECO:0007669"/>
    <property type="project" value="TreeGrafter"/>
</dbReference>
<keyword evidence="2" id="KW-0234">DNA repair</keyword>
<gene>
    <name evidence="4" type="ORF">EDD34_2476</name>
</gene>
<dbReference type="InterPro" id="IPR011257">
    <property type="entry name" value="DNA_glycosylase"/>
</dbReference>
<reference evidence="4 5" key="1">
    <citation type="submission" date="2018-11" db="EMBL/GenBank/DDBJ databases">
        <title>Sequencing the genomes of 1000 actinobacteria strains.</title>
        <authorList>
            <person name="Klenk H.-P."/>
        </authorList>
    </citation>
    <scope>NUCLEOTIDE SEQUENCE [LARGE SCALE GENOMIC DNA]</scope>
    <source>
        <strain evidence="4 5">DSM 15700</strain>
    </source>
</reference>
<dbReference type="PANTHER" id="PTHR43003">
    <property type="entry name" value="DNA-3-METHYLADENINE GLYCOSYLASE"/>
    <property type="match status" value="1"/>
</dbReference>
<comment type="caution">
    <text evidence="4">The sequence shown here is derived from an EMBL/GenBank/DDBJ whole genome shotgun (WGS) entry which is preliminary data.</text>
</comment>
<name>A0A3N4YTD4_9MICO</name>
<dbReference type="GO" id="GO:0032131">
    <property type="term" value="F:alkylated DNA binding"/>
    <property type="evidence" value="ECO:0007669"/>
    <property type="project" value="TreeGrafter"/>
</dbReference>
<dbReference type="Gene3D" id="1.10.340.30">
    <property type="entry name" value="Hypothetical protein, domain 2"/>
    <property type="match status" value="1"/>
</dbReference>
<organism evidence="4 5">
    <name type="scientific">Myceligenerans xiligouense</name>
    <dbReference type="NCBI Taxonomy" id="253184"/>
    <lineage>
        <taxon>Bacteria</taxon>
        <taxon>Bacillati</taxon>
        <taxon>Actinomycetota</taxon>
        <taxon>Actinomycetes</taxon>
        <taxon>Micrococcales</taxon>
        <taxon>Promicromonosporaceae</taxon>
        <taxon>Myceligenerans</taxon>
    </lineage>
</organism>
<dbReference type="PANTHER" id="PTHR43003:SF6">
    <property type="entry name" value="DNA GLYCOSYLASE"/>
    <property type="match status" value="1"/>
</dbReference>
<dbReference type="GO" id="GO:0032993">
    <property type="term" value="C:protein-DNA complex"/>
    <property type="evidence" value="ECO:0007669"/>
    <property type="project" value="TreeGrafter"/>
</dbReference>
<dbReference type="GO" id="GO:0043916">
    <property type="term" value="F:DNA-7-methylguanine glycosylase activity"/>
    <property type="evidence" value="ECO:0007669"/>
    <property type="project" value="TreeGrafter"/>
</dbReference>
<dbReference type="AlphaFoldDB" id="A0A3N4YTD4"/>
<evidence type="ECO:0000256" key="3">
    <source>
        <dbReference type="SAM" id="MobiDB-lite"/>
    </source>
</evidence>
<dbReference type="InterPro" id="IPR051912">
    <property type="entry name" value="Alkylbase_DNA_Glycosylase/TA"/>
</dbReference>
<evidence type="ECO:0000313" key="5">
    <source>
        <dbReference type="Proteomes" id="UP000280501"/>
    </source>
</evidence>
<dbReference type="GO" id="GO:0006307">
    <property type="term" value="P:DNA alkylation repair"/>
    <property type="evidence" value="ECO:0007669"/>
    <property type="project" value="TreeGrafter"/>
</dbReference>
<keyword evidence="5" id="KW-1185">Reference proteome</keyword>
<evidence type="ECO:0000313" key="4">
    <source>
        <dbReference type="EMBL" id="RPF21840.1"/>
    </source>
</evidence>
<dbReference type="Proteomes" id="UP000280501">
    <property type="component" value="Unassembled WGS sequence"/>
</dbReference>
<proteinExistence type="predicted"/>
<accession>A0A3N4YTD4</accession>
<dbReference type="GO" id="GO:0006285">
    <property type="term" value="P:base-excision repair, AP site formation"/>
    <property type="evidence" value="ECO:0007669"/>
    <property type="project" value="TreeGrafter"/>
</dbReference>
<protein>
    <submittedName>
        <fullName evidence="4">3-methyladenine DNA glycosylase/8-oxoguanine DNA glycosylase</fullName>
    </submittedName>
</protein>
<feature type="region of interest" description="Disordered" evidence="3">
    <location>
        <begin position="297"/>
        <end position="316"/>
    </location>
</feature>
<evidence type="ECO:0000256" key="1">
    <source>
        <dbReference type="ARBA" id="ARBA00022763"/>
    </source>
</evidence>
<dbReference type="GO" id="GO:0008725">
    <property type="term" value="F:DNA-3-methyladenine glycosylase activity"/>
    <property type="evidence" value="ECO:0007669"/>
    <property type="project" value="TreeGrafter"/>
</dbReference>
<dbReference type="SUPFAM" id="SSF48150">
    <property type="entry name" value="DNA-glycosylase"/>
    <property type="match status" value="1"/>
</dbReference>
<evidence type="ECO:0000256" key="2">
    <source>
        <dbReference type="ARBA" id="ARBA00023204"/>
    </source>
</evidence>